<keyword evidence="3" id="KW-0282">Flagellum</keyword>
<protein>
    <submittedName>
        <fullName evidence="3">Flagellar biosynthesis protein FlgB</fullName>
    </submittedName>
</protein>
<feature type="domain" description="Flagellar basal body rod protein N-terminal" evidence="2">
    <location>
        <begin position="18"/>
        <end position="37"/>
    </location>
</feature>
<proteinExistence type="predicted"/>
<dbReference type="Pfam" id="PF00460">
    <property type="entry name" value="Flg_bb_rod"/>
    <property type="match status" value="1"/>
</dbReference>
<keyword evidence="3" id="KW-0969">Cilium</keyword>
<evidence type="ECO:0000313" key="3">
    <source>
        <dbReference type="EMBL" id="BDV33003.1"/>
    </source>
</evidence>
<name>A0ABN6VBC6_9HYPH</name>
<reference evidence="3 4" key="1">
    <citation type="journal article" date="2023" name="Int. J. Syst. Evol. Microbiol.">
        <title>Methylocystis iwaonis sp. nov., a type II methane-oxidizing bacterium from surface soil of a rice paddy field in Japan, and emended description of the genus Methylocystis (ex Whittenbury et al. 1970) Bowman et al. 1993.</title>
        <authorList>
            <person name="Kaise H."/>
            <person name="Sawadogo J.B."/>
            <person name="Alam M.S."/>
            <person name="Ueno C."/>
            <person name="Dianou D."/>
            <person name="Shinjo R."/>
            <person name="Asakawa S."/>
        </authorList>
    </citation>
    <scope>NUCLEOTIDE SEQUENCE [LARGE SCALE GENOMIC DNA]</scope>
    <source>
        <strain evidence="3 4">SS37A-Re</strain>
    </source>
</reference>
<evidence type="ECO:0000259" key="2">
    <source>
        <dbReference type="Pfam" id="PF00460"/>
    </source>
</evidence>
<sequence>MEPVHLFGLLNLQRGWLSARQSIVSQNIAHANTPGYKAQDLSDFAKVLDKSAGLQMATTSASHQSITPSGESVSAKDGEAWEVSHSGNDVSLEAELIKAGDVRNNFSMDTNVLKTFHAMWLSSLKG</sequence>
<evidence type="ECO:0000313" key="4">
    <source>
        <dbReference type="Proteomes" id="UP001317629"/>
    </source>
</evidence>
<dbReference type="InterPro" id="IPR001444">
    <property type="entry name" value="Flag_bb_rod_N"/>
</dbReference>
<organism evidence="3 4">
    <name type="scientific">Methylocystis iwaonis</name>
    <dbReference type="NCBI Taxonomy" id="2885079"/>
    <lineage>
        <taxon>Bacteria</taxon>
        <taxon>Pseudomonadati</taxon>
        <taxon>Pseudomonadota</taxon>
        <taxon>Alphaproteobacteria</taxon>
        <taxon>Hyphomicrobiales</taxon>
        <taxon>Methylocystaceae</taxon>
        <taxon>Methylocystis</taxon>
    </lineage>
</organism>
<accession>A0ABN6VBC6</accession>
<keyword evidence="4" id="KW-1185">Reference proteome</keyword>
<dbReference type="Proteomes" id="UP001317629">
    <property type="component" value="Chromosome"/>
</dbReference>
<dbReference type="EMBL" id="AP027142">
    <property type="protein sequence ID" value="BDV33003.1"/>
    <property type="molecule type" value="Genomic_DNA"/>
</dbReference>
<keyword evidence="3" id="KW-0966">Cell projection</keyword>
<evidence type="ECO:0000256" key="1">
    <source>
        <dbReference type="ARBA" id="ARBA00004117"/>
    </source>
</evidence>
<dbReference type="RefSeq" id="WP_202074093.1">
    <property type="nucleotide sequence ID" value="NZ_AP027142.1"/>
</dbReference>
<gene>
    <name evidence="3" type="ORF">SS37A_05320</name>
</gene>
<comment type="subcellular location">
    <subcellularLocation>
        <location evidence="1">Bacterial flagellum basal body</location>
    </subcellularLocation>
</comment>